<protein>
    <submittedName>
        <fullName evidence="3">Polycomb protein SCMH1 isoform X1</fullName>
    </submittedName>
</protein>
<keyword evidence="4" id="KW-1185">Reference proteome</keyword>
<evidence type="ECO:0000313" key="3">
    <source>
        <dbReference type="EMBL" id="GLD71019.1"/>
    </source>
</evidence>
<feature type="region of interest" description="Disordered" evidence="1">
    <location>
        <begin position="134"/>
        <end position="207"/>
    </location>
</feature>
<accession>A0AAD3NFH8</accession>
<dbReference type="Pfam" id="PF17208">
    <property type="entry name" value="RBR"/>
    <property type="match status" value="1"/>
</dbReference>
<feature type="compositionally biased region" description="Low complexity" evidence="1">
    <location>
        <begin position="49"/>
        <end position="58"/>
    </location>
</feature>
<feature type="domain" description="Polycomb group protein RNA binding region" evidence="2">
    <location>
        <begin position="155"/>
        <end position="206"/>
    </location>
</feature>
<dbReference type="AlphaFoldDB" id="A0AAD3NFH8"/>
<feature type="compositionally biased region" description="Polar residues" evidence="1">
    <location>
        <begin position="38"/>
        <end position="48"/>
    </location>
</feature>
<proteinExistence type="predicted"/>
<name>A0AAD3NFH8_LATJO</name>
<dbReference type="Proteomes" id="UP001279410">
    <property type="component" value="Unassembled WGS sequence"/>
</dbReference>
<dbReference type="EMBL" id="BRZM01000488">
    <property type="protein sequence ID" value="GLD71019.1"/>
    <property type="molecule type" value="Genomic_DNA"/>
</dbReference>
<dbReference type="InterPro" id="IPR033763">
    <property type="entry name" value="SCML2_RBR"/>
</dbReference>
<gene>
    <name evidence="3" type="ORF">AKAME5_002233900</name>
</gene>
<evidence type="ECO:0000313" key="4">
    <source>
        <dbReference type="Proteomes" id="UP001279410"/>
    </source>
</evidence>
<feature type="region of interest" description="Disordered" evidence="1">
    <location>
        <begin position="38"/>
        <end position="63"/>
    </location>
</feature>
<sequence length="226" mass="24864">MSVESASGLICSHRKITQQSLTIRRGLRQAAERHLQRRTSQTVTNHARQQTSTTTQSTHCGRTEQRIFRSARSRAHLGRKPVRRSLLPQSRTSFQVGMKLRQWTGKSPLYLSATVVLMRVSSQRVVLPKSLGALTDGSVESPAMHPTPTVGRPPGQRGRKPGRRKTKVTGPWGQKASALGPQSIQPGKELGPIKIPKKRGPKPGSKLGWARELAGWKIGRLALDGQ</sequence>
<evidence type="ECO:0000259" key="2">
    <source>
        <dbReference type="Pfam" id="PF17208"/>
    </source>
</evidence>
<feature type="compositionally biased region" description="Basic residues" evidence="1">
    <location>
        <begin position="157"/>
        <end position="167"/>
    </location>
</feature>
<organism evidence="3 4">
    <name type="scientific">Lates japonicus</name>
    <name type="common">Japanese lates</name>
    <dbReference type="NCBI Taxonomy" id="270547"/>
    <lineage>
        <taxon>Eukaryota</taxon>
        <taxon>Metazoa</taxon>
        <taxon>Chordata</taxon>
        <taxon>Craniata</taxon>
        <taxon>Vertebrata</taxon>
        <taxon>Euteleostomi</taxon>
        <taxon>Actinopterygii</taxon>
        <taxon>Neopterygii</taxon>
        <taxon>Teleostei</taxon>
        <taxon>Neoteleostei</taxon>
        <taxon>Acanthomorphata</taxon>
        <taxon>Carangaria</taxon>
        <taxon>Carangaria incertae sedis</taxon>
        <taxon>Centropomidae</taxon>
        <taxon>Lates</taxon>
    </lineage>
</organism>
<evidence type="ECO:0000256" key="1">
    <source>
        <dbReference type="SAM" id="MobiDB-lite"/>
    </source>
</evidence>
<comment type="caution">
    <text evidence="3">The sequence shown here is derived from an EMBL/GenBank/DDBJ whole genome shotgun (WGS) entry which is preliminary data.</text>
</comment>
<reference evidence="3" key="1">
    <citation type="submission" date="2022-08" db="EMBL/GenBank/DDBJ databases">
        <title>Genome sequencing of akame (Lates japonicus).</title>
        <authorList>
            <person name="Hashiguchi Y."/>
            <person name="Takahashi H."/>
        </authorList>
    </citation>
    <scope>NUCLEOTIDE SEQUENCE</scope>
    <source>
        <strain evidence="3">Kochi</strain>
    </source>
</reference>